<proteinExistence type="predicted"/>
<dbReference type="Proteomes" id="UP000596960">
    <property type="component" value="Unassembled WGS sequence"/>
</dbReference>
<dbReference type="SMART" id="SM00278">
    <property type="entry name" value="HhH1"/>
    <property type="match status" value="2"/>
</dbReference>
<accession>A0A2K4AGY7</accession>
<keyword evidence="1" id="KW-0472">Membrane</keyword>
<evidence type="ECO:0000313" key="4">
    <source>
        <dbReference type="EMBL" id="PNZ49208.1"/>
    </source>
</evidence>
<gene>
    <name evidence="4" type="ORF">CD116_08535</name>
    <name evidence="3" type="ORF">ILQ21_01980</name>
</gene>
<name>A0A2K4AGY7_9STAP</name>
<dbReference type="EMBL" id="PPQS01000039">
    <property type="protein sequence ID" value="PNZ49208.1"/>
    <property type="molecule type" value="Genomic_DNA"/>
</dbReference>
<dbReference type="PANTHER" id="PTHR21180:SF32">
    <property type="entry name" value="ENDONUCLEASE_EXONUCLEASE_PHOSPHATASE FAMILY DOMAIN-CONTAINING PROTEIN 1"/>
    <property type="match status" value="1"/>
</dbReference>
<dbReference type="GO" id="GO:0003677">
    <property type="term" value="F:DNA binding"/>
    <property type="evidence" value="ECO:0007669"/>
    <property type="project" value="InterPro"/>
</dbReference>
<dbReference type="SUPFAM" id="SSF47781">
    <property type="entry name" value="RuvA domain 2-like"/>
    <property type="match status" value="1"/>
</dbReference>
<protein>
    <submittedName>
        <fullName evidence="4">Competence protein ComE</fullName>
    </submittedName>
    <submittedName>
        <fullName evidence="3">Helix-hairpin-helix domain-containing protein</fullName>
    </submittedName>
</protein>
<keyword evidence="1" id="KW-0812">Transmembrane</keyword>
<dbReference type="PANTHER" id="PTHR21180">
    <property type="entry name" value="ENDONUCLEASE/EXONUCLEASE/PHOSPHATASE FAMILY DOMAIN-CONTAINING PROTEIN 1"/>
    <property type="match status" value="1"/>
</dbReference>
<dbReference type="Gene3D" id="1.10.150.280">
    <property type="entry name" value="AF1531-like domain"/>
    <property type="match status" value="1"/>
</dbReference>
<dbReference type="InterPro" id="IPR003583">
    <property type="entry name" value="Hlx-hairpin-Hlx_DNA-bd_motif"/>
</dbReference>
<dbReference type="Pfam" id="PF12836">
    <property type="entry name" value="HHH_3"/>
    <property type="match status" value="1"/>
</dbReference>
<dbReference type="InterPro" id="IPR010994">
    <property type="entry name" value="RuvA_2-like"/>
</dbReference>
<evidence type="ECO:0000313" key="6">
    <source>
        <dbReference type="Proteomes" id="UP000596960"/>
    </source>
</evidence>
<keyword evidence="1" id="KW-1133">Transmembrane helix</keyword>
<dbReference type="GO" id="GO:0015627">
    <property type="term" value="C:type II protein secretion system complex"/>
    <property type="evidence" value="ECO:0007669"/>
    <property type="project" value="TreeGrafter"/>
</dbReference>
<comment type="caution">
    <text evidence="4">The sequence shown here is derived from an EMBL/GenBank/DDBJ whole genome shotgun (WGS) entry which is preliminary data.</text>
</comment>
<dbReference type="GO" id="GO:0015628">
    <property type="term" value="P:protein secretion by the type II secretion system"/>
    <property type="evidence" value="ECO:0007669"/>
    <property type="project" value="TreeGrafter"/>
</dbReference>
<feature type="domain" description="Helix-hairpin-helix DNA-binding motif class 1" evidence="2">
    <location>
        <begin position="176"/>
        <end position="195"/>
    </location>
</feature>
<sequence>MVLLYQFLLRYKNFFNQWKVYIISAIVSFVLLAGFIFWRQDHQLQNNKVNNNDASFKQLNTDNNDIKLVEGQNKDGDKRTKNKGPVYVDVKGAIKHPNVYKMSSVDRVIDLLNKAELLEDADVSQINLSEKLTDQKMIYIPRKGQKNVESQLGTNKSQVGQSNTNVKVNLNTASASELMSVPGVGQTKANAIIEHRNQQGAFQDIEELKKVKGFGSKTFEKLKSYFAI</sequence>
<reference evidence="4 5" key="1">
    <citation type="submission" date="2017-08" db="EMBL/GenBank/DDBJ databases">
        <title>Draft genome sequences of 64 type strains of genus Staph aureus.</title>
        <authorList>
            <person name="Cole K."/>
            <person name="Golubchik T."/>
            <person name="Russell J."/>
            <person name="Foster D."/>
            <person name="Llewelyn M."/>
            <person name="Wilson D."/>
            <person name="Crook D."/>
            <person name="Paul J."/>
        </authorList>
    </citation>
    <scope>NUCLEOTIDE SEQUENCE [LARGE SCALE GENOMIC DNA]</scope>
    <source>
        <strain evidence="4 5">DSM 28300</strain>
    </source>
</reference>
<evidence type="ECO:0000259" key="2">
    <source>
        <dbReference type="SMART" id="SM00278"/>
    </source>
</evidence>
<dbReference type="EMBL" id="JADAMT010000002">
    <property type="protein sequence ID" value="MBE2127838.1"/>
    <property type="molecule type" value="Genomic_DNA"/>
</dbReference>
<evidence type="ECO:0000256" key="1">
    <source>
        <dbReference type="SAM" id="Phobius"/>
    </source>
</evidence>
<dbReference type="Proteomes" id="UP000236395">
    <property type="component" value="Unassembled WGS sequence"/>
</dbReference>
<feature type="transmembrane region" description="Helical" evidence="1">
    <location>
        <begin position="20"/>
        <end position="38"/>
    </location>
</feature>
<dbReference type="AlphaFoldDB" id="A0A2K4AGY7"/>
<keyword evidence="6" id="KW-1185">Reference proteome</keyword>
<feature type="domain" description="Helix-hairpin-helix DNA-binding motif class 1" evidence="2">
    <location>
        <begin position="206"/>
        <end position="225"/>
    </location>
</feature>
<evidence type="ECO:0000313" key="5">
    <source>
        <dbReference type="Proteomes" id="UP000236395"/>
    </source>
</evidence>
<dbReference type="NCBIfam" id="TIGR00426">
    <property type="entry name" value="competence protein ComEA helix-hairpin-helix repeat region"/>
    <property type="match status" value="1"/>
</dbReference>
<dbReference type="InterPro" id="IPR004509">
    <property type="entry name" value="Competence_ComEA_HhH"/>
</dbReference>
<dbReference type="GO" id="GO:0006281">
    <property type="term" value="P:DNA repair"/>
    <property type="evidence" value="ECO:0007669"/>
    <property type="project" value="InterPro"/>
</dbReference>
<dbReference type="InterPro" id="IPR051675">
    <property type="entry name" value="Endo/Exo/Phosphatase_dom_1"/>
</dbReference>
<reference evidence="3 6" key="2">
    <citation type="submission" date="2020-10" db="EMBL/GenBank/DDBJ databases">
        <title>Phenotypic and genomic profiling of Staphylococcus argenteus in Canada and the United States and recommendations for clinical result reporting.</title>
        <authorList>
            <person name="Eshaghi A."/>
            <person name="Bommersbach C."/>
            <person name="Zitterman S."/>
            <person name="Burnham C.-A.D."/>
            <person name="Patel R."/>
            <person name="Schuetz A.N."/>
            <person name="Patel S.N."/>
            <person name="Kus J.V."/>
        </authorList>
    </citation>
    <scope>NUCLEOTIDE SEQUENCE [LARGE SCALE GENOMIC DNA]</scope>
    <source>
        <strain evidence="3 6">DSM 28300</strain>
    </source>
</reference>
<evidence type="ECO:0000313" key="3">
    <source>
        <dbReference type="EMBL" id="MBE2127838.1"/>
    </source>
</evidence>
<organism evidence="4 5">
    <name type="scientific">Staphylococcus schweitzeri</name>
    <dbReference type="NCBI Taxonomy" id="1654388"/>
    <lineage>
        <taxon>Bacteria</taxon>
        <taxon>Bacillati</taxon>
        <taxon>Bacillota</taxon>
        <taxon>Bacilli</taxon>
        <taxon>Bacillales</taxon>
        <taxon>Staphylococcaceae</taxon>
        <taxon>Staphylococcus</taxon>
    </lineage>
</organism>